<protein>
    <recommendedName>
        <fullName evidence="4">Potassium channel domain-containing protein</fullName>
    </recommendedName>
</protein>
<dbReference type="RefSeq" id="WP_124144062.1">
    <property type="nucleotide sequence ID" value="NZ_CAWOKI010000383.1"/>
</dbReference>
<evidence type="ECO:0000313" key="3">
    <source>
        <dbReference type="Proteomes" id="UP000269154"/>
    </source>
</evidence>
<proteinExistence type="predicted"/>
<feature type="transmembrane region" description="Helical" evidence="1">
    <location>
        <begin position="49"/>
        <end position="67"/>
    </location>
</feature>
<gene>
    <name evidence="2" type="ORF">D5R40_02570</name>
</gene>
<keyword evidence="3" id="KW-1185">Reference proteome</keyword>
<keyword evidence="1" id="KW-0812">Transmembrane</keyword>
<dbReference type="EMBL" id="RCBY01000008">
    <property type="protein sequence ID" value="RQH55335.1"/>
    <property type="molecule type" value="Genomic_DNA"/>
</dbReference>
<dbReference type="Proteomes" id="UP000269154">
    <property type="component" value="Unassembled WGS sequence"/>
</dbReference>
<sequence>MFGSVAILVFESSSNPDFTSLEERFWFSVYSLFAVEPIPASPSSLGGKIVAVFVMFMNVTIFAMLTGKVSAFMVDKIRIEDDIVDWGSFSNHTIICGWNRKAEIIVREFKAAG</sequence>
<keyword evidence="1" id="KW-0472">Membrane</keyword>
<reference evidence="2 3" key="1">
    <citation type="journal article" date="2018" name="ACS Chem. Biol.">
        <title>Ketoreductase domain dysfunction expands chemodiversity: malyngamide biosynthesis in the cyanobacterium Okeania hirsuta.</title>
        <authorList>
            <person name="Moss N.A."/>
            <person name="Leao T."/>
            <person name="Rankin M."/>
            <person name="McCullough T.M."/>
            <person name="Qu P."/>
            <person name="Korobeynikov A."/>
            <person name="Smith J.L."/>
            <person name="Gerwick L."/>
            <person name="Gerwick W.H."/>
        </authorList>
    </citation>
    <scope>NUCLEOTIDE SEQUENCE [LARGE SCALE GENOMIC DNA]</scope>
    <source>
        <strain evidence="2 3">PAB10Feb10-1</strain>
    </source>
</reference>
<evidence type="ECO:0000313" key="2">
    <source>
        <dbReference type="EMBL" id="RQH55335.1"/>
    </source>
</evidence>
<dbReference type="OrthoDB" id="9810759at2"/>
<dbReference type="Gene3D" id="1.10.287.70">
    <property type="match status" value="1"/>
</dbReference>
<evidence type="ECO:0000256" key="1">
    <source>
        <dbReference type="SAM" id="Phobius"/>
    </source>
</evidence>
<accession>A0A3N6PC80</accession>
<name>A0A3N6PC80_9CYAN</name>
<dbReference type="AlphaFoldDB" id="A0A3N6PC80"/>
<comment type="caution">
    <text evidence="2">The sequence shown here is derived from an EMBL/GenBank/DDBJ whole genome shotgun (WGS) entry which is preliminary data.</text>
</comment>
<dbReference type="SUPFAM" id="SSF81324">
    <property type="entry name" value="Voltage-gated potassium channels"/>
    <property type="match status" value="1"/>
</dbReference>
<evidence type="ECO:0008006" key="4">
    <source>
        <dbReference type="Google" id="ProtNLM"/>
    </source>
</evidence>
<keyword evidence="1" id="KW-1133">Transmembrane helix</keyword>
<organism evidence="2 3">
    <name type="scientific">Okeania hirsuta</name>
    <dbReference type="NCBI Taxonomy" id="1458930"/>
    <lineage>
        <taxon>Bacteria</taxon>
        <taxon>Bacillati</taxon>
        <taxon>Cyanobacteriota</taxon>
        <taxon>Cyanophyceae</taxon>
        <taxon>Oscillatoriophycideae</taxon>
        <taxon>Oscillatoriales</taxon>
        <taxon>Microcoleaceae</taxon>
        <taxon>Okeania</taxon>
    </lineage>
</organism>